<evidence type="ECO:0000313" key="2">
    <source>
        <dbReference type="EMBL" id="SFK69432.1"/>
    </source>
</evidence>
<feature type="transmembrane region" description="Helical" evidence="1">
    <location>
        <begin position="12"/>
        <end position="34"/>
    </location>
</feature>
<reference evidence="2 3" key="1">
    <citation type="submission" date="2016-10" db="EMBL/GenBank/DDBJ databases">
        <authorList>
            <person name="de Groot N.N."/>
        </authorList>
    </citation>
    <scope>NUCLEOTIDE SEQUENCE [LARGE SCALE GENOMIC DNA]</scope>
    <source>
        <strain evidence="2 3">NE2</strain>
    </source>
</reference>
<organism evidence="2 3">
    <name type="scientific">Methylocapsa palsarum</name>
    <dbReference type="NCBI Taxonomy" id="1612308"/>
    <lineage>
        <taxon>Bacteria</taxon>
        <taxon>Pseudomonadati</taxon>
        <taxon>Pseudomonadota</taxon>
        <taxon>Alphaproteobacteria</taxon>
        <taxon>Hyphomicrobiales</taxon>
        <taxon>Beijerinckiaceae</taxon>
        <taxon>Methylocapsa</taxon>
    </lineage>
</organism>
<dbReference type="AlphaFoldDB" id="A0A1I4BKN9"/>
<keyword evidence="1" id="KW-1133">Transmembrane helix</keyword>
<keyword evidence="1" id="KW-0472">Membrane</keyword>
<keyword evidence="1" id="KW-0812">Transmembrane</keyword>
<protein>
    <recommendedName>
        <fullName evidence="4">PepSY-associated TM region</fullName>
    </recommendedName>
</protein>
<name>A0A1I4BKN9_9HYPH</name>
<evidence type="ECO:0000313" key="3">
    <source>
        <dbReference type="Proteomes" id="UP000198755"/>
    </source>
</evidence>
<dbReference type="Proteomes" id="UP000198755">
    <property type="component" value="Unassembled WGS sequence"/>
</dbReference>
<accession>A0A1I4BKN9</accession>
<dbReference type="RefSeq" id="WP_091685193.1">
    <property type="nucleotide sequence ID" value="NZ_FOSN01000015.1"/>
</dbReference>
<keyword evidence="3" id="KW-1185">Reference proteome</keyword>
<proteinExistence type="predicted"/>
<dbReference type="STRING" id="1612308.SAMN05444581_11580"/>
<gene>
    <name evidence="2" type="ORF">SAMN05444581_11580</name>
</gene>
<sequence>MRRSGWVFIHRCVGLIMAGFLILVGVTESLLAFLPELDRAINRAFISGGKSGARGAFQPGPGKPNS</sequence>
<dbReference type="OrthoDB" id="9791166at2"/>
<evidence type="ECO:0008006" key="4">
    <source>
        <dbReference type="Google" id="ProtNLM"/>
    </source>
</evidence>
<evidence type="ECO:0000256" key="1">
    <source>
        <dbReference type="SAM" id="Phobius"/>
    </source>
</evidence>
<dbReference type="EMBL" id="FOSN01000015">
    <property type="protein sequence ID" value="SFK69432.1"/>
    <property type="molecule type" value="Genomic_DNA"/>
</dbReference>